<name>A0A368Y3G0_9BURK</name>
<keyword evidence="2" id="KW-1185">Reference proteome</keyword>
<protein>
    <submittedName>
        <fullName evidence="1">Uncharacterized protein</fullName>
    </submittedName>
</protein>
<dbReference type="EMBL" id="QPJK01000002">
    <property type="protein sequence ID" value="RCW74269.1"/>
    <property type="molecule type" value="Genomic_DNA"/>
</dbReference>
<accession>A0A368Y3G0</accession>
<dbReference type="AlphaFoldDB" id="A0A368Y3G0"/>
<gene>
    <name evidence="1" type="ORF">DES41_102591</name>
</gene>
<proteinExistence type="predicted"/>
<comment type="caution">
    <text evidence="1">The sequence shown here is derived from an EMBL/GenBank/DDBJ whole genome shotgun (WGS) entry which is preliminary data.</text>
</comment>
<sequence length="206" mass="23296">MTELLLLLAVLGVVAQVQKTREQQARVVLLAQYLRPYQIEQQMEALTDGYLRWLGEADEERARQVRGVLAGTEQALAGQFQRFATDVATMPAPQAQVSKLPMWIPWAQQLLPRYRMFDVREAFKIHARGIAEVAANSTGLAEKTVARRMMAELLLMQHTCHWFCRSKAVADARLVLRHQTAWQQALDTASPQTARAYRELLGLPSA</sequence>
<dbReference type="OrthoDB" id="8654508at2"/>
<evidence type="ECO:0000313" key="1">
    <source>
        <dbReference type="EMBL" id="RCW74269.1"/>
    </source>
</evidence>
<organism evidence="1 2">
    <name type="scientific">Pseudorhodoferax soli</name>
    <dbReference type="NCBI Taxonomy" id="545864"/>
    <lineage>
        <taxon>Bacteria</taxon>
        <taxon>Pseudomonadati</taxon>
        <taxon>Pseudomonadota</taxon>
        <taxon>Betaproteobacteria</taxon>
        <taxon>Burkholderiales</taxon>
        <taxon>Comamonadaceae</taxon>
    </lineage>
</organism>
<dbReference type="Proteomes" id="UP000252884">
    <property type="component" value="Unassembled WGS sequence"/>
</dbReference>
<evidence type="ECO:0000313" key="2">
    <source>
        <dbReference type="Proteomes" id="UP000252884"/>
    </source>
</evidence>
<reference evidence="1 2" key="1">
    <citation type="submission" date="2018-07" db="EMBL/GenBank/DDBJ databases">
        <title>Genomic Encyclopedia of Type Strains, Phase IV (KMG-IV): sequencing the most valuable type-strain genomes for metagenomic binning, comparative biology and taxonomic classification.</title>
        <authorList>
            <person name="Goeker M."/>
        </authorList>
    </citation>
    <scope>NUCLEOTIDE SEQUENCE [LARGE SCALE GENOMIC DNA]</scope>
    <source>
        <strain evidence="1 2">DSM 21634</strain>
    </source>
</reference>
<dbReference type="RefSeq" id="WP_114467386.1">
    <property type="nucleotide sequence ID" value="NZ_QPJK01000002.1"/>
</dbReference>